<dbReference type="Pfam" id="PF13545">
    <property type="entry name" value="HTH_Crp_2"/>
    <property type="match status" value="1"/>
</dbReference>
<reference evidence="10 11" key="1">
    <citation type="submission" date="2014-11" db="EMBL/GenBank/DDBJ databases">
        <title>Symbiosis island explosion on the genome of extra-slow-growing strains of soybean bradyrhizobia with massive insertion sequences.</title>
        <authorList>
            <person name="Iida T."/>
            <person name="Minamisawa K."/>
        </authorList>
    </citation>
    <scope>NUCLEOTIDE SEQUENCE [LARGE SCALE GENOMIC DNA]</scope>
    <source>
        <strain evidence="10 11">NK6</strain>
    </source>
</reference>
<keyword evidence="6" id="KW-0805">Transcription regulation</keyword>
<sequence>MRRAFRGGCHRGGALSPVLSNMVADRLDGELSRLCRKFRCRYTRYADDITISTGASKFPRALAHLDDGEKPTLIIGDVLRAVIESNDFKLNETKSRLSGRGNRQEVTGLIVNEKLNVPRTFVRQIRAMMHAWEKFGRVAAEAEHLTKWRKSEGRLSKHDRDDFEHTLRGKLEFLKSVQGEIEPVCRKLLLRFNELPDRRTGSFRLLPISAIELLRASTYCLEITKYVGPVIDGSAPVCEHFTGTAFFLKDVGLVTCEHCTGEEMQIYHPDRKHLKYRVCLVARLGIAAQNSQVLDGASRADVVGYLVDFSGERLGVGQTEDVVDAVGLAPRHCLRPGIVPVATERNSRVVPPRPAIGERLEPIVLNERMVLQEPKRHVEHVYFIETGLVSLRVVAGGTMLETAVIGYRGVVGASFLWGGHLSTHQSVVLFPGNAYRIPVDELRRVIKERPEIRKNLFEYVQALTFQCVQTGLCGVRHDREQRLASWLCLACDAVDAPVLPVTHDYLSSVLGLRRAGVTETLIRFEERGLIRKMRGVLQIDEREHLEQKACCCYKLVSSAYASSQSAISVKEPVS</sequence>
<evidence type="ECO:0000256" key="8">
    <source>
        <dbReference type="ARBA" id="ARBA00023163"/>
    </source>
</evidence>
<evidence type="ECO:0000313" key="10">
    <source>
        <dbReference type="EMBL" id="BAR56205.1"/>
    </source>
</evidence>
<dbReference type="SUPFAM" id="SSF46785">
    <property type="entry name" value="Winged helix' DNA-binding domain"/>
    <property type="match status" value="1"/>
</dbReference>
<dbReference type="SUPFAM" id="SSF51206">
    <property type="entry name" value="cAMP-binding domain-like"/>
    <property type="match status" value="1"/>
</dbReference>
<gene>
    <name evidence="10" type="ORF">NK6_3025</name>
</gene>
<evidence type="ECO:0000256" key="3">
    <source>
        <dbReference type="ARBA" id="ARBA00022723"/>
    </source>
</evidence>
<keyword evidence="2" id="KW-0548">Nucleotidyltransferase</keyword>
<dbReference type="GO" id="GO:0003723">
    <property type="term" value="F:RNA binding"/>
    <property type="evidence" value="ECO:0007669"/>
    <property type="project" value="InterPro"/>
</dbReference>
<keyword evidence="1" id="KW-0808">Transferase</keyword>
<evidence type="ECO:0000256" key="7">
    <source>
        <dbReference type="ARBA" id="ARBA00023125"/>
    </source>
</evidence>
<dbReference type="GO" id="GO:0003964">
    <property type="term" value="F:RNA-directed DNA polymerase activity"/>
    <property type="evidence" value="ECO:0007669"/>
    <property type="project" value="UniProtKB-KW"/>
</dbReference>
<dbReference type="InterPro" id="IPR018490">
    <property type="entry name" value="cNMP-bd_dom_sf"/>
</dbReference>
<evidence type="ECO:0000256" key="6">
    <source>
        <dbReference type="ARBA" id="ARBA00023015"/>
    </source>
</evidence>
<dbReference type="InterPro" id="IPR036390">
    <property type="entry name" value="WH_DNA-bd_sf"/>
</dbReference>
<dbReference type="InterPro" id="IPR000123">
    <property type="entry name" value="Reverse_transcriptase_msDNA"/>
</dbReference>
<evidence type="ECO:0000313" key="11">
    <source>
        <dbReference type="Proteomes" id="UP000063308"/>
    </source>
</evidence>
<feature type="domain" description="Reverse transcriptase" evidence="9">
    <location>
        <begin position="1"/>
        <end position="111"/>
    </location>
</feature>
<name>A0A0E3VTT2_9BRAD</name>
<dbReference type="PANTHER" id="PTHR24567">
    <property type="entry name" value="CRP FAMILY TRANSCRIPTIONAL REGULATORY PROTEIN"/>
    <property type="match status" value="1"/>
</dbReference>
<dbReference type="InterPro" id="IPR050397">
    <property type="entry name" value="Env_Response_Regulators"/>
</dbReference>
<dbReference type="GO" id="GO:0046872">
    <property type="term" value="F:metal ion binding"/>
    <property type="evidence" value="ECO:0007669"/>
    <property type="project" value="UniProtKB-KW"/>
</dbReference>
<evidence type="ECO:0000256" key="1">
    <source>
        <dbReference type="ARBA" id="ARBA00022679"/>
    </source>
</evidence>
<accession>A0A0E3VTT2</accession>
<dbReference type="AlphaFoldDB" id="A0A0E3VTT2"/>
<dbReference type="InterPro" id="IPR036388">
    <property type="entry name" value="WH-like_DNA-bd_sf"/>
</dbReference>
<dbReference type="GO" id="GO:0005829">
    <property type="term" value="C:cytosol"/>
    <property type="evidence" value="ECO:0007669"/>
    <property type="project" value="TreeGrafter"/>
</dbReference>
<dbReference type="InterPro" id="IPR012318">
    <property type="entry name" value="HTH_CRP"/>
</dbReference>
<dbReference type="PRINTS" id="PR00866">
    <property type="entry name" value="RNADNAPOLMS"/>
</dbReference>
<evidence type="ECO:0000259" key="9">
    <source>
        <dbReference type="PROSITE" id="PS50878"/>
    </source>
</evidence>
<dbReference type="PANTHER" id="PTHR24567:SF74">
    <property type="entry name" value="HTH-TYPE TRANSCRIPTIONAL REGULATOR ARCR"/>
    <property type="match status" value="1"/>
</dbReference>
<dbReference type="GO" id="GO:0003677">
    <property type="term" value="F:DNA binding"/>
    <property type="evidence" value="ECO:0007669"/>
    <property type="project" value="UniProtKB-KW"/>
</dbReference>
<keyword evidence="4" id="KW-0460">Magnesium</keyword>
<evidence type="ECO:0000256" key="5">
    <source>
        <dbReference type="ARBA" id="ARBA00022918"/>
    </source>
</evidence>
<evidence type="ECO:0000256" key="4">
    <source>
        <dbReference type="ARBA" id="ARBA00022842"/>
    </source>
</evidence>
<keyword evidence="7" id="KW-0238">DNA-binding</keyword>
<protein>
    <recommendedName>
        <fullName evidence="9">Reverse transcriptase domain-containing protein</fullName>
    </recommendedName>
</protein>
<dbReference type="GO" id="GO:0003700">
    <property type="term" value="F:DNA-binding transcription factor activity"/>
    <property type="evidence" value="ECO:0007669"/>
    <property type="project" value="TreeGrafter"/>
</dbReference>
<evidence type="ECO:0000256" key="2">
    <source>
        <dbReference type="ARBA" id="ARBA00022695"/>
    </source>
</evidence>
<dbReference type="Proteomes" id="UP000063308">
    <property type="component" value="Chromosome"/>
</dbReference>
<dbReference type="PROSITE" id="PS50878">
    <property type="entry name" value="RT_POL"/>
    <property type="match status" value="1"/>
</dbReference>
<dbReference type="Gene3D" id="1.10.10.10">
    <property type="entry name" value="Winged helix-like DNA-binding domain superfamily/Winged helix DNA-binding domain"/>
    <property type="match status" value="1"/>
</dbReference>
<dbReference type="EMBL" id="AP014685">
    <property type="protein sequence ID" value="BAR56205.1"/>
    <property type="molecule type" value="Genomic_DNA"/>
</dbReference>
<proteinExistence type="predicted"/>
<dbReference type="Gene3D" id="2.60.120.10">
    <property type="entry name" value="Jelly Rolls"/>
    <property type="match status" value="1"/>
</dbReference>
<organism evidence="10 11">
    <name type="scientific">Bradyrhizobium diazoefficiens</name>
    <dbReference type="NCBI Taxonomy" id="1355477"/>
    <lineage>
        <taxon>Bacteria</taxon>
        <taxon>Pseudomonadati</taxon>
        <taxon>Pseudomonadota</taxon>
        <taxon>Alphaproteobacteria</taxon>
        <taxon>Hyphomicrobiales</taxon>
        <taxon>Nitrobacteraceae</taxon>
        <taxon>Bradyrhizobium</taxon>
    </lineage>
</organism>
<keyword evidence="5" id="KW-0695">RNA-directed DNA polymerase</keyword>
<dbReference type="InterPro" id="IPR000477">
    <property type="entry name" value="RT_dom"/>
</dbReference>
<keyword evidence="3" id="KW-0479">Metal-binding</keyword>
<dbReference type="InterPro" id="IPR014710">
    <property type="entry name" value="RmlC-like_jellyroll"/>
</dbReference>
<keyword evidence="8" id="KW-0804">Transcription</keyword>